<dbReference type="Gene3D" id="1.10.132.60">
    <property type="entry name" value="DNA polymerase family B, C-terminal domain"/>
    <property type="match status" value="1"/>
</dbReference>
<protein>
    <recommendedName>
        <fullName evidence="8">DNA polymerase</fullName>
        <ecNumber evidence="8">2.7.7.7</ecNumber>
    </recommendedName>
</protein>
<dbReference type="Pfam" id="PF00136">
    <property type="entry name" value="DNA_pol_B"/>
    <property type="match status" value="1"/>
</dbReference>
<dbReference type="InterPro" id="IPR036397">
    <property type="entry name" value="RNaseH_sf"/>
</dbReference>
<dbReference type="InterPro" id="IPR006134">
    <property type="entry name" value="DNA-dir_DNA_pol_B_multi_dom"/>
</dbReference>
<proteinExistence type="inferred from homology"/>
<dbReference type="Gene3D" id="3.90.1600.10">
    <property type="entry name" value="Palm domain of DNA polymerase"/>
    <property type="match status" value="1"/>
</dbReference>
<dbReference type="SMART" id="SM00486">
    <property type="entry name" value="POLBc"/>
    <property type="match status" value="1"/>
</dbReference>
<dbReference type="EMBL" id="MN448280">
    <property type="protein sequence ID" value="QFG74145.1"/>
    <property type="molecule type" value="Genomic_DNA"/>
</dbReference>
<evidence type="ECO:0000256" key="2">
    <source>
        <dbReference type="ARBA" id="ARBA00022679"/>
    </source>
</evidence>
<evidence type="ECO:0000313" key="11">
    <source>
        <dbReference type="EMBL" id="QFG74145.1"/>
    </source>
</evidence>
<dbReference type="SUPFAM" id="SSF56672">
    <property type="entry name" value="DNA/RNA polymerases"/>
    <property type="match status" value="1"/>
</dbReference>
<keyword evidence="3 8" id="KW-0548">Nucleotidyltransferase</keyword>
<dbReference type="GO" id="GO:0000166">
    <property type="term" value="F:nucleotide binding"/>
    <property type="evidence" value="ECO:0007669"/>
    <property type="project" value="InterPro"/>
</dbReference>
<dbReference type="GO" id="GO:0003887">
    <property type="term" value="F:DNA-directed DNA polymerase activity"/>
    <property type="evidence" value="ECO:0007669"/>
    <property type="project" value="UniProtKB-KW"/>
</dbReference>
<evidence type="ECO:0000256" key="6">
    <source>
        <dbReference type="ARBA" id="ARBA00023125"/>
    </source>
</evidence>
<dbReference type="InterPro" id="IPR017964">
    <property type="entry name" value="DNA-dir_DNA_pol_B_CS"/>
</dbReference>
<dbReference type="InterPro" id="IPR043502">
    <property type="entry name" value="DNA/RNA_pol_sf"/>
</dbReference>
<dbReference type="PRINTS" id="PR00106">
    <property type="entry name" value="DNAPOLB"/>
</dbReference>
<dbReference type="EC" id="2.7.7.7" evidence="8"/>
<keyword evidence="6 8" id="KW-0238">DNA-binding</keyword>
<dbReference type="PANTHER" id="PTHR10322">
    <property type="entry name" value="DNA POLYMERASE CATALYTIC SUBUNIT"/>
    <property type="match status" value="1"/>
</dbReference>
<reference evidence="11" key="1">
    <citation type="journal article" date="2019" name="Philos. Trans. R. Soc. Lond., B, Biol. Sci.">
        <title>Targeted metagenomic recovery of four divergent viruses reveals shared and distinctive characteristics of giant viruses of marine eukaryotes.</title>
        <authorList>
            <person name="Needham D.M."/>
            <person name="Poirier C."/>
            <person name="Hehenberger E."/>
            <person name="Jimenez V."/>
            <person name="Swalwell J.E."/>
            <person name="Santoro A.E."/>
            <person name="Worden A.Z."/>
        </authorList>
    </citation>
    <scope>NUCLEOTIDE SEQUENCE</scope>
    <source>
        <strain evidence="11">OPacV-662</strain>
    </source>
</reference>
<dbReference type="Gene3D" id="3.30.420.10">
    <property type="entry name" value="Ribonuclease H-like superfamily/Ribonuclease H"/>
    <property type="match status" value="2"/>
</dbReference>
<sequence>MFCFQVADWIDYDFTSNRNTSSDLDSSSESNSDDDTHPYVIRLYGRTHLNDPVNPDKSCCLELVGFTPFFFIPLGLKLAKDKIRLDKFVKDLKRAVPRHENSFIGYKVRQKINFDGFTNNTKMPFLQMAFSTPSAMRAFTYRCKNVMKRHGFPKQMQRLYESNIPAILDCMHLCKVKSCGWVQVNPKHLTKTNNTRCDLEFSCHWSKISSNNEMIERGEVARWRILSFDIECQSVDGSFPQAHRYSNYITKIGCTFNYYQDTNCYNRTLISVDTCDDIDDVNVIVVDKEQDALLAFTRLVQKMDPDVITGYNIFGFDYKYMYDRLEHCDEWVENDFLELGRNRGPCKFTSKDFSSSARGSFTSYYMEMQGRITIDLMMQIQADDKSLSNYKLDSVASHYNQDVITNIQHTEDSSSFETPDATKASGIEEHAYLKLINIDDISGVQVDVTMSECQDPMKFKIVRIEGSRVHVEPRIPSLVGSLKWSLAKDDLAPKTMFKYETIDAKHRAIVGRYCVKDCVLVNLLMEKLDVLTTTMAMSNICHVPLSYVIFRGQGIKSFSLVAEQCKRDSYVIPAISKKDFEHIESNYGGAAVLDTDANFYTDPVAVLDYGSLYPSCMIACNMSWETMVKNPQYDNLETHDYIDVQHVDNDGSTIITRYARCKSGDLGIIPKIESNLLRERKATRQKIKTLDDPFKKRVFNGHQLAIKITANSLYGQLGAQTSPIYNKPIAAGICAEGKRMLNHAATFMEETFMTVARDNPKFQEITKEYEINPQVVYGDTDSVFVKYNLEKNGTPQRDKKALQTTIDLSVIAEELIPLNYPHKLEYEKTFWPFAILTKKRYVGNKYEFDINKFSQTSMGLVTKRRDNSKMVKKVCGGIIKMLMSQESQDVIRKYVSDTLDNIVKGNFNIGYFVTSKTLKPISEYKNPKGVAHAALAMRMIKRDPGNAPKSNDRIQYVQVIRANAPKNAKQGDLIEELNYVREHNLKIDYMYYIERQIMNPACDFLNLVIPYAKEELFDPVLKKEDSKKQGIKDIKLMMARLGL</sequence>
<organism evidence="11">
    <name type="scientific">Megaviridae environmental sample</name>
    <dbReference type="NCBI Taxonomy" id="1737588"/>
    <lineage>
        <taxon>Viruses</taxon>
        <taxon>Varidnaviria</taxon>
        <taxon>Bamfordvirae</taxon>
        <taxon>Nucleocytoviricota</taxon>
        <taxon>Megaviricetes</taxon>
        <taxon>Imitervirales</taxon>
        <taxon>Mimiviridae</taxon>
        <taxon>environmental samples</taxon>
    </lineage>
</organism>
<dbReference type="GO" id="GO:0006261">
    <property type="term" value="P:DNA-templated DNA replication"/>
    <property type="evidence" value="ECO:0007669"/>
    <property type="project" value="TreeGrafter"/>
</dbReference>
<evidence type="ECO:0000256" key="1">
    <source>
        <dbReference type="ARBA" id="ARBA00005755"/>
    </source>
</evidence>
<dbReference type="Pfam" id="PF03104">
    <property type="entry name" value="DNA_pol_B_exo1"/>
    <property type="match status" value="1"/>
</dbReference>
<dbReference type="InterPro" id="IPR006133">
    <property type="entry name" value="DNA-dir_DNA_pol_B_exonuc"/>
</dbReference>
<dbReference type="InterPro" id="IPR006172">
    <property type="entry name" value="DNA-dir_DNA_pol_B"/>
</dbReference>
<feature type="domain" description="DNA-directed DNA polymerase family B exonuclease" evidence="10">
    <location>
        <begin position="159"/>
        <end position="395"/>
    </location>
</feature>
<keyword evidence="2 8" id="KW-0808">Transferase</keyword>
<dbReference type="PROSITE" id="PS00116">
    <property type="entry name" value="DNA_POLYMERASE_B"/>
    <property type="match status" value="1"/>
</dbReference>
<dbReference type="PANTHER" id="PTHR10322:SF23">
    <property type="entry name" value="DNA POLYMERASE DELTA CATALYTIC SUBUNIT"/>
    <property type="match status" value="1"/>
</dbReference>
<evidence type="ECO:0000256" key="5">
    <source>
        <dbReference type="ARBA" id="ARBA00023109"/>
    </source>
</evidence>
<dbReference type="InterPro" id="IPR023211">
    <property type="entry name" value="DNA_pol_palm_dom_sf"/>
</dbReference>
<name>A0A5J6VIZ9_9VIRU</name>
<dbReference type="InterPro" id="IPR042087">
    <property type="entry name" value="DNA_pol_B_thumb"/>
</dbReference>
<keyword evidence="4 8" id="KW-0239">DNA-directed DNA polymerase</keyword>
<comment type="catalytic activity">
    <reaction evidence="7 8">
        <text>DNA(n) + a 2'-deoxyribonucleoside 5'-triphosphate = DNA(n+1) + diphosphate</text>
        <dbReference type="Rhea" id="RHEA:22508"/>
        <dbReference type="Rhea" id="RHEA-COMP:17339"/>
        <dbReference type="Rhea" id="RHEA-COMP:17340"/>
        <dbReference type="ChEBI" id="CHEBI:33019"/>
        <dbReference type="ChEBI" id="CHEBI:61560"/>
        <dbReference type="ChEBI" id="CHEBI:173112"/>
        <dbReference type="EC" id="2.7.7.7"/>
    </reaction>
</comment>
<evidence type="ECO:0000256" key="7">
    <source>
        <dbReference type="ARBA" id="ARBA00049244"/>
    </source>
</evidence>
<dbReference type="GO" id="GO:0003677">
    <property type="term" value="F:DNA binding"/>
    <property type="evidence" value="ECO:0007669"/>
    <property type="project" value="UniProtKB-KW"/>
</dbReference>
<evidence type="ECO:0000259" key="10">
    <source>
        <dbReference type="Pfam" id="PF03104"/>
    </source>
</evidence>
<keyword evidence="8" id="KW-0235">DNA replication</keyword>
<accession>A0A5J6VIZ9</accession>
<dbReference type="GO" id="GO:0039693">
    <property type="term" value="P:viral DNA genome replication"/>
    <property type="evidence" value="ECO:0007669"/>
    <property type="project" value="UniProtKB-KW"/>
</dbReference>
<evidence type="ECO:0000259" key="9">
    <source>
        <dbReference type="Pfam" id="PF00136"/>
    </source>
</evidence>
<feature type="domain" description="DNA-directed DNA polymerase family B multifunctional" evidence="9">
    <location>
        <begin position="543"/>
        <end position="1006"/>
    </location>
</feature>
<dbReference type="Gene3D" id="1.10.287.690">
    <property type="entry name" value="Helix hairpin bin"/>
    <property type="match status" value="1"/>
</dbReference>
<evidence type="ECO:0000256" key="4">
    <source>
        <dbReference type="ARBA" id="ARBA00022932"/>
    </source>
</evidence>
<evidence type="ECO:0000256" key="3">
    <source>
        <dbReference type="ARBA" id="ARBA00022695"/>
    </source>
</evidence>
<comment type="similarity">
    <text evidence="1 8">Belongs to the DNA polymerase type-B family.</text>
</comment>
<dbReference type="Gene3D" id="3.30.342.10">
    <property type="entry name" value="DNA Polymerase, chain B, domain 1"/>
    <property type="match status" value="1"/>
</dbReference>
<evidence type="ECO:0000256" key="8">
    <source>
        <dbReference type="RuleBase" id="RU000442"/>
    </source>
</evidence>
<dbReference type="InterPro" id="IPR050240">
    <property type="entry name" value="DNA_pol_type-B"/>
</dbReference>
<keyword evidence="5" id="KW-1194">Viral DNA replication</keyword>
<dbReference type="SUPFAM" id="SSF53098">
    <property type="entry name" value="Ribonuclease H-like"/>
    <property type="match status" value="1"/>
</dbReference>
<dbReference type="InterPro" id="IPR012337">
    <property type="entry name" value="RNaseH-like_sf"/>
</dbReference>